<keyword evidence="9" id="KW-0378">Hydrolase</keyword>
<dbReference type="Gene3D" id="3.60.15.10">
    <property type="entry name" value="Ribonuclease Z/Hydroxyacylglutathione hydrolase-like"/>
    <property type="match status" value="2"/>
</dbReference>
<comment type="catalytic activity">
    <reaction evidence="1">
        <text>Endonucleolytic cleavage of RNA, removing extra 3' nucleotides from tRNA precursor, generating 3' termini of tRNAs. A 3'-hydroxy group is left at the tRNA terminus and a 5'-phosphoryl group is left at the trailer molecule.</text>
        <dbReference type="EC" id="3.1.26.11"/>
    </reaction>
</comment>
<evidence type="ECO:0000256" key="2">
    <source>
        <dbReference type="ARBA" id="ARBA00001947"/>
    </source>
</evidence>
<dbReference type="InterPro" id="IPR036866">
    <property type="entry name" value="RibonucZ/Hydroxyglut_hydro"/>
</dbReference>
<feature type="domain" description="Metallo-beta-lactamase" evidence="11">
    <location>
        <begin position="423"/>
        <end position="602"/>
    </location>
</feature>
<evidence type="ECO:0000256" key="6">
    <source>
        <dbReference type="ARBA" id="ARBA00022722"/>
    </source>
</evidence>
<dbReference type="CDD" id="cd07718">
    <property type="entry name" value="RNaseZ_ELAC1_ELAC2-C-term-like_MBL-fold"/>
    <property type="match status" value="1"/>
</dbReference>
<evidence type="ECO:0000256" key="9">
    <source>
        <dbReference type="ARBA" id="ARBA00022801"/>
    </source>
</evidence>
<dbReference type="AlphaFoldDB" id="A0AAU9K584"/>
<comment type="similarity">
    <text evidence="3">Belongs to the RNase Z family.</text>
</comment>
<name>A0AAU9K584_9CILI</name>
<keyword evidence="13" id="KW-1185">Reference proteome</keyword>
<dbReference type="SUPFAM" id="SSF56281">
    <property type="entry name" value="Metallo-hydrolase/oxidoreductase"/>
    <property type="match status" value="2"/>
</dbReference>
<dbReference type="GO" id="GO:0046872">
    <property type="term" value="F:metal ion binding"/>
    <property type="evidence" value="ECO:0007669"/>
    <property type="project" value="UniProtKB-KW"/>
</dbReference>
<dbReference type="InterPro" id="IPR001279">
    <property type="entry name" value="Metallo-B-lactamas"/>
</dbReference>
<comment type="caution">
    <text evidence="12">The sequence shown here is derived from an EMBL/GenBank/DDBJ whole genome shotgun (WGS) entry which is preliminary data.</text>
</comment>
<dbReference type="Pfam" id="PF12706">
    <property type="entry name" value="Lactamase_B_2"/>
    <property type="match status" value="1"/>
</dbReference>
<keyword evidence="5" id="KW-0819">tRNA processing</keyword>
<dbReference type="PANTHER" id="PTHR12553">
    <property type="entry name" value="ZINC PHOSPHODIESTERASE ELAC PROTEIN 2"/>
    <property type="match status" value="1"/>
</dbReference>
<dbReference type="EC" id="3.1.26.11" evidence="4"/>
<comment type="cofactor">
    <cofactor evidence="2">
        <name>Zn(2+)</name>
        <dbReference type="ChEBI" id="CHEBI:29105"/>
    </cofactor>
</comment>
<evidence type="ECO:0000256" key="8">
    <source>
        <dbReference type="ARBA" id="ARBA00022759"/>
    </source>
</evidence>
<dbReference type="GO" id="GO:0042781">
    <property type="term" value="F:3'-tRNA processing endoribonuclease activity"/>
    <property type="evidence" value="ECO:0007669"/>
    <property type="project" value="UniProtKB-EC"/>
</dbReference>
<evidence type="ECO:0000313" key="12">
    <source>
        <dbReference type="EMBL" id="CAG9333397.1"/>
    </source>
</evidence>
<evidence type="ECO:0000256" key="4">
    <source>
        <dbReference type="ARBA" id="ARBA00012477"/>
    </source>
</evidence>
<accession>A0AAU9K584</accession>
<evidence type="ECO:0000313" key="13">
    <source>
        <dbReference type="Proteomes" id="UP001162131"/>
    </source>
</evidence>
<gene>
    <name evidence="12" type="ORF">BSTOLATCC_MIC58210</name>
</gene>
<keyword evidence="10" id="KW-0862">Zinc</keyword>
<keyword evidence="7" id="KW-0479">Metal-binding</keyword>
<evidence type="ECO:0000259" key="11">
    <source>
        <dbReference type="SMART" id="SM00849"/>
    </source>
</evidence>
<evidence type="ECO:0000256" key="10">
    <source>
        <dbReference type="ARBA" id="ARBA00022833"/>
    </source>
</evidence>
<organism evidence="12 13">
    <name type="scientific">Blepharisma stoltei</name>
    <dbReference type="NCBI Taxonomy" id="1481888"/>
    <lineage>
        <taxon>Eukaryota</taxon>
        <taxon>Sar</taxon>
        <taxon>Alveolata</taxon>
        <taxon>Ciliophora</taxon>
        <taxon>Postciliodesmatophora</taxon>
        <taxon>Heterotrichea</taxon>
        <taxon>Heterotrichida</taxon>
        <taxon>Blepharismidae</taxon>
        <taxon>Blepharisma</taxon>
    </lineage>
</organism>
<sequence length="688" mass="78217">MKCHIEILGVHSKLTSPSLMLAFERQKYIFNCGQNLPRSLAHSNFRNNIKDVFVTGINLDAVSSLRGLISHLVLDSKQTFKRRIHGPVGIKAIADIFRNTKFDVIEYGNQELGKEVEDSYIDDNIKVKALSFNSGKYYTFYSSESKRLEFAEDSCASYIVQCKKQARKFLVEKAEELGIPRGKLYAKLVKGNSITLDNGKVIYPDDVLGPPTKSQVFGVIYMPSTKYLLSEVSKTISSYFNQENDFDYIFHMSPTPVLLHSDYHKFLDTLPPHISNVVFNENISHSLKNTLISPIYSYSDDLLIKLQKVFPKYFKCSTNMYPAIDSDHADFLKFQFKNLLIPKSGLRIHLNPPGVKGNIEMSESINPLNIQKMHDKAEKIALPDENRINNIPYSSVVNTKIKGSDPSILILGTSSAKPDQFRSVSSIWVGDFGSSFLFDCGEGTYGQLCRHFGDNIDKALVKIKTIFISHLHEDHHSGIAKLVHERSKLTSEPLNIVAHGKFQYDLETFKTIFAPFNYNFYSSLHTPRIPGIKLIKFVPTIHNTKSHGIIIIHESGWKIVYSGDTRPCEDLVNEGKDATLLIHEATFIDKDLLKAQKYFHSTVGEAIKVGKKMNAWRILLTHFSRTNPYCEVNKDYDLKGSIIGFDLMKFKLSKSYEVAENTSKILKIYEETRNSFFAKEDEISEEEE</sequence>
<proteinExistence type="inferred from homology"/>
<keyword evidence="8" id="KW-0255">Endonuclease</keyword>
<dbReference type="GO" id="GO:1990180">
    <property type="term" value="P:mitochondrial tRNA 3'-end processing"/>
    <property type="evidence" value="ECO:0007669"/>
    <property type="project" value="TreeGrafter"/>
</dbReference>
<reference evidence="12" key="1">
    <citation type="submission" date="2021-09" db="EMBL/GenBank/DDBJ databases">
        <authorList>
            <consortium name="AG Swart"/>
            <person name="Singh M."/>
            <person name="Singh A."/>
            <person name="Seah K."/>
            <person name="Emmerich C."/>
        </authorList>
    </citation>
    <scope>NUCLEOTIDE SEQUENCE</scope>
    <source>
        <strain evidence="12">ATCC30299</strain>
    </source>
</reference>
<dbReference type="SMART" id="SM00849">
    <property type="entry name" value="Lactamase_B"/>
    <property type="match status" value="1"/>
</dbReference>
<dbReference type="PANTHER" id="PTHR12553:SF49">
    <property type="entry name" value="ZINC PHOSPHODIESTERASE ELAC PROTEIN 2"/>
    <property type="match status" value="1"/>
</dbReference>
<keyword evidence="6" id="KW-0540">Nuclease</keyword>
<protein>
    <recommendedName>
        <fullName evidence="4">ribonuclease Z</fullName>
        <ecNumber evidence="4">3.1.26.11</ecNumber>
    </recommendedName>
</protein>
<dbReference type="EMBL" id="CAJZBQ010000056">
    <property type="protein sequence ID" value="CAG9333397.1"/>
    <property type="molecule type" value="Genomic_DNA"/>
</dbReference>
<evidence type="ECO:0000256" key="7">
    <source>
        <dbReference type="ARBA" id="ARBA00022723"/>
    </source>
</evidence>
<evidence type="ECO:0000256" key="5">
    <source>
        <dbReference type="ARBA" id="ARBA00022694"/>
    </source>
</evidence>
<dbReference type="GO" id="GO:0005739">
    <property type="term" value="C:mitochondrion"/>
    <property type="evidence" value="ECO:0007669"/>
    <property type="project" value="TreeGrafter"/>
</dbReference>
<dbReference type="Proteomes" id="UP001162131">
    <property type="component" value="Unassembled WGS sequence"/>
</dbReference>
<evidence type="ECO:0000256" key="3">
    <source>
        <dbReference type="ARBA" id="ARBA00007823"/>
    </source>
</evidence>
<evidence type="ECO:0000256" key="1">
    <source>
        <dbReference type="ARBA" id="ARBA00000402"/>
    </source>
</evidence>
<dbReference type="InterPro" id="IPR047151">
    <property type="entry name" value="RNZ2-like"/>
</dbReference>